<gene>
    <name evidence="24" type="ORF">AGOS_AFR647C</name>
</gene>
<evidence type="ECO:0000256" key="3">
    <source>
        <dbReference type="ARBA" id="ARBA00001353"/>
    </source>
</evidence>
<protein>
    <recommendedName>
        <fullName evidence="21 22">Folic acid synthesis protein fol1</fullName>
    </recommendedName>
</protein>
<dbReference type="GO" id="GO:0004150">
    <property type="term" value="F:dihydroneopterin aldolase activity"/>
    <property type="evidence" value="ECO:0007669"/>
    <property type="project" value="UniProtKB-UniRule"/>
</dbReference>
<dbReference type="GO" id="GO:0005524">
    <property type="term" value="F:ATP binding"/>
    <property type="evidence" value="ECO:0007669"/>
    <property type="project" value="UniProtKB-UniRule"/>
</dbReference>
<dbReference type="Gene3D" id="3.30.70.560">
    <property type="entry name" value="7,8-Dihydro-6-hydroxymethylpterin-pyrophosphokinase HPPK"/>
    <property type="match status" value="1"/>
</dbReference>
<dbReference type="InterPro" id="IPR006157">
    <property type="entry name" value="FolB_dom"/>
</dbReference>
<dbReference type="InParanoid" id="Q752C8"/>
<comment type="similarity">
    <text evidence="8 22">In the N-terminal section; belongs to the DHNA family.</text>
</comment>
<dbReference type="AlphaFoldDB" id="Q752C8"/>
<dbReference type="PROSITE" id="PS00792">
    <property type="entry name" value="DHPS_1"/>
    <property type="match status" value="1"/>
</dbReference>
<dbReference type="SUPFAM" id="SSF51717">
    <property type="entry name" value="Dihydropteroate synthetase-like"/>
    <property type="match status" value="1"/>
</dbReference>
<evidence type="ECO:0000256" key="14">
    <source>
        <dbReference type="ARBA" id="ARBA00022840"/>
    </source>
</evidence>
<dbReference type="GO" id="GO:0004156">
    <property type="term" value="F:dihydropteroate synthase activity"/>
    <property type="evidence" value="ECO:0000318"/>
    <property type="project" value="GO_Central"/>
</dbReference>
<dbReference type="GO" id="GO:0016301">
    <property type="term" value="F:kinase activity"/>
    <property type="evidence" value="ECO:0007669"/>
    <property type="project" value="UniProtKB-UniRule"/>
</dbReference>
<evidence type="ECO:0000313" key="24">
    <source>
        <dbReference type="EMBL" id="AAS54019.2"/>
    </source>
</evidence>
<comment type="cofactor">
    <cofactor evidence="4 22">
        <name>Mg(2+)</name>
        <dbReference type="ChEBI" id="CHEBI:18420"/>
    </cofactor>
</comment>
<accession>Q752C8</accession>
<dbReference type="OrthoDB" id="615426at2759"/>
<dbReference type="PANTHER" id="PTHR20941:SF1">
    <property type="entry name" value="FOLIC ACID SYNTHESIS PROTEIN FOL1"/>
    <property type="match status" value="1"/>
</dbReference>
<evidence type="ECO:0000259" key="23">
    <source>
        <dbReference type="PROSITE" id="PS50972"/>
    </source>
</evidence>
<dbReference type="InterPro" id="IPR011005">
    <property type="entry name" value="Dihydropteroate_synth-like_sf"/>
</dbReference>
<evidence type="ECO:0000256" key="10">
    <source>
        <dbReference type="ARBA" id="ARBA00022679"/>
    </source>
</evidence>
<dbReference type="SUPFAM" id="SSF55620">
    <property type="entry name" value="Tetrahydrobiopterin biosynthesis enzymes-like"/>
    <property type="match status" value="2"/>
</dbReference>
<dbReference type="InterPro" id="IPR000550">
    <property type="entry name" value="Hppk"/>
</dbReference>
<dbReference type="GO" id="GO:0046872">
    <property type="term" value="F:metal ion binding"/>
    <property type="evidence" value="ECO:0007669"/>
    <property type="project" value="UniProtKB-UniRule"/>
</dbReference>
<comment type="similarity">
    <text evidence="20 22">In the central section; belongs to the HPPK family.</text>
</comment>
<evidence type="ECO:0000256" key="5">
    <source>
        <dbReference type="ARBA" id="ARBA00004763"/>
    </source>
</evidence>
<dbReference type="InterPro" id="IPR043133">
    <property type="entry name" value="GTP-CH-I_C/QueF"/>
</dbReference>
<dbReference type="CDD" id="cd00483">
    <property type="entry name" value="HPPK"/>
    <property type="match status" value="1"/>
</dbReference>
<dbReference type="InterPro" id="IPR035907">
    <property type="entry name" value="Hppk_sf"/>
</dbReference>
<dbReference type="KEGG" id="ago:AGOS_AFR647C"/>
<comment type="pathway">
    <text evidence="7">Cofactor biosynthesis; tetrahydrofolate biosynthesis; 2-amino-4-hydroxy-6-hydroxymethyl-7,8-dihydropteridine diphosphate from 7,8-dihydroneopterin triphosphate: step 4/4.</text>
</comment>
<dbReference type="eggNOG" id="KOG2544">
    <property type="taxonomic scope" value="Eukaryota"/>
</dbReference>
<dbReference type="FunCoup" id="Q752C8">
    <property type="interactions" value="258"/>
</dbReference>
<evidence type="ECO:0000256" key="19">
    <source>
        <dbReference type="ARBA" id="ARBA00058009"/>
    </source>
</evidence>
<dbReference type="GO" id="GO:0046656">
    <property type="term" value="P:folic acid biosynthetic process"/>
    <property type="evidence" value="ECO:0007669"/>
    <property type="project" value="UniProtKB-UniRule"/>
</dbReference>
<dbReference type="CDD" id="cd00739">
    <property type="entry name" value="DHPS"/>
    <property type="match status" value="1"/>
</dbReference>
<keyword evidence="25" id="KW-1185">Reference proteome</keyword>
<evidence type="ECO:0000256" key="15">
    <source>
        <dbReference type="ARBA" id="ARBA00022842"/>
    </source>
</evidence>
<evidence type="ECO:0000256" key="22">
    <source>
        <dbReference type="PIRNR" id="PIRNR000741"/>
    </source>
</evidence>
<evidence type="ECO:0000256" key="6">
    <source>
        <dbReference type="ARBA" id="ARBA00005013"/>
    </source>
</evidence>
<evidence type="ECO:0000256" key="7">
    <source>
        <dbReference type="ARBA" id="ARBA00005051"/>
    </source>
</evidence>
<dbReference type="InterPro" id="IPR016261">
    <property type="entry name" value="Folic_acid_synth"/>
</dbReference>
<evidence type="ECO:0000256" key="1">
    <source>
        <dbReference type="ARBA" id="ARBA00000012"/>
    </source>
</evidence>
<keyword evidence="11 22" id="KW-0479">Metal-binding</keyword>
<dbReference type="NCBIfam" id="TIGR01498">
    <property type="entry name" value="folK"/>
    <property type="match status" value="1"/>
</dbReference>
<evidence type="ECO:0000256" key="13">
    <source>
        <dbReference type="ARBA" id="ARBA00022777"/>
    </source>
</evidence>
<dbReference type="RefSeq" id="NP_986195.2">
    <property type="nucleotide sequence ID" value="NM_212331.2"/>
</dbReference>
<dbReference type="GO" id="GO:0005740">
    <property type="term" value="C:mitochondrial envelope"/>
    <property type="evidence" value="ECO:0000318"/>
    <property type="project" value="GO_Central"/>
</dbReference>
<evidence type="ECO:0000256" key="18">
    <source>
        <dbReference type="ARBA" id="ARBA00023268"/>
    </source>
</evidence>
<evidence type="ECO:0000256" key="20">
    <source>
        <dbReference type="ARBA" id="ARBA00061548"/>
    </source>
</evidence>
<dbReference type="PROSITE" id="PS50972">
    <property type="entry name" value="PTERIN_BINDING"/>
    <property type="match status" value="1"/>
</dbReference>
<reference evidence="24 25" key="1">
    <citation type="journal article" date="2004" name="Science">
        <title>The Ashbya gossypii genome as a tool for mapping the ancient Saccharomyces cerevisiae genome.</title>
        <authorList>
            <person name="Dietrich F.S."/>
            <person name="Voegeli S."/>
            <person name="Brachat S."/>
            <person name="Lerch A."/>
            <person name="Gates K."/>
            <person name="Steiner S."/>
            <person name="Mohr C."/>
            <person name="Pohlmann R."/>
            <person name="Luedi P."/>
            <person name="Choi S."/>
            <person name="Wing R.A."/>
            <person name="Flavier A."/>
            <person name="Gaffney T.D."/>
            <person name="Philippsen P."/>
        </authorList>
    </citation>
    <scope>NUCLEOTIDE SEQUENCE [LARGE SCALE GENOMIC DNA]</scope>
    <source>
        <strain evidence="25">ATCC 10895 / CBS 109.51 / FGSC 9923 / NRRL Y-1056</strain>
    </source>
</reference>
<name>Q752C8_EREGS</name>
<evidence type="ECO:0000256" key="8">
    <source>
        <dbReference type="ARBA" id="ARBA00009640"/>
    </source>
</evidence>
<dbReference type="STRING" id="284811.Q752C8"/>
<keyword evidence="17 22" id="KW-0456">Lyase</keyword>
<dbReference type="PIRSF" id="PIRSF000741">
    <property type="entry name" value="Folic_acid_synth"/>
    <property type="match status" value="1"/>
</dbReference>
<comment type="catalytic activity">
    <reaction evidence="1">
        <text>(7,8-dihydropterin-6-yl)methyl diphosphate + 4-aminobenzoate = 7,8-dihydropteroate + diphosphate</text>
        <dbReference type="Rhea" id="RHEA:19949"/>
        <dbReference type="ChEBI" id="CHEBI:17836"/>
        <dbReference type="ChEBI" id="CHEBI:17839"/>
        <dbReference type="ChEBI" id="CHEBI:33019"/>
        <dbReference type="ChEBI" id="CHEBI:72950"/>
        <dbReference type="EC" id="2.5.1.15"/>
    </reaction>
</comment>
<evidence type="ECO:0000256" key="11">
    <source>
        <dbReference type="ARBA" id="ARBA00022723"/>
    </source>
</evidence>
<dbReference type="Gene3D" id="3.30.1130.10">
    <property type="match status" value="2"/>
</dbReference>
<evidence type="ECO:0000256" key="4">
    <source>
        <dbReference type="ARBA" id="ARBA00001946"/>
    </source>
</evidence>
<comment type="pathway">
    <text evidence="6">Cofactor biosynthesis; tetrahydrofolate biosynthesis; 2-amino-4-hydroxy-6-hydroxymethyl-7,8-dihydropteridine diphosphate from 7,8-dihydroneopterin triphosphate: step 3/4.</text>
</comment>
<dbReference type="GeneID" id="4622483"/>
<keyword evidence="10 22" id="KW-0808">Transferase</keyword>
<dbReference type="NCBIfam" id="TIGR01496">
    <property type="entry name" value="DHPS"/>
    <property type="match status" value="1"/>
</dbReference>
<comment type="function">
    <text evidence="19 22">Catalyzes three sequential steps of tetrahydrofolate biosynthesis.</text>
</comment>
<keyword evidence="18" id="KW-0511">Multifunctional enzyme</keyword>
<keyword evidence="13 22" id="KW-0418">Kinase</keyword>
<comment type="catalytic activity">
    <reaction evidence="2">
        <text>6-hydroxymethyl-7,8-dihydropterin + ATP = (7,8-dihydropterin-6-yl)methyl diphosphate + AMP + H(+)</text>
        <dbReference type="Rhea" id="RHEA:11412"/>
        <dbReference type="ChEBI" id="CHEBI:15378"/>
        <dbReference type="ChEBI" id="CHEBI:30616"/>
        <dbReference type="ChEBI" id="CHEBI:44841"/>
        <dbReference type="ChEBI" id="CHEBI:72950"/>
        <dbReference type="ChEBI" id="CHEBI:456215"/>
        <dbReference type="EC" id="2.7.6.3"/>
    </reaction>
</comment>
<dbReference type="OMA" id="ESEPMYF"/>
<dbReference type="Proteomes" id="UP000000591">
    <property type="component" value="Chromosome VI"/>
</dbReference>
<dbReference type="InterPro" id="IPR045031">
    <property type="entry name" value="DHP_synth-like"/>
</dbReference>
<comment type="catalytic activity">
    <reaction evidence="3">
        <text>7,8-dihydroneopterin = 6-hydroxymethyl-7,8-dihydropterin + glycolaldehyde</text>
        <dbReference type="Rhea" id="RHEA:10540"/>
        <dbReference type="ChEBI" id="CHEBI:17001"/>
        <dbReference type="ChEBI" id="CHEBI:17071"/>
        <dbReference type="ChEBI" id="CHEBI:44841"/>
        <dbReference type="EC" id="4.1.2.25"/>
    </reaction>
</comment>
<evidence type="ECO:0000256" key="12">
    <source>
        <dbReference type="ARBA" id="ARBA00022741"/>
    </source>
</evidence>
<dbReference type="FunFam" id="3.20.20.20:FF:000014">
    <property type="entry name" value="Folic acid synthesis protein fol1"/>
    <property type="match status" value="1"/>
</dbReference>
<dbReference type="FunFam" id="3.30.1130.10:FF:000010">
    <property type="entry name" value="Folic acid synthesis protein fol1"/>
    <property type="match status" value="1"/>
</dbReference>
<evidence type="ECO:0000256" key="9">
    <source>
        <dbReference type="ARBA" id="ARBA00009951"/>
    </source>
</evidence>
<evidence type="ECO:0000256" key="21">
    <source>
        <dbReference type="ARBA" id="ARBA00067568"/>
    </source>
</evidence>
<keyword evidence="16 22" id="KW-0289">Folate biosynthesis</keyword>
<sequence length="820" mass="92354">MQSLGFKCLLSRRSLSRISICTRGMSSANGGRSNDTVHIQRQALKVVAGLDGWGQLQAQDVKLTMNMNTDFRASSQTDDLKYSLNYAVISRGVHRFVEGCGRYRSLGHLAREVKKFSMNEYPGIQTIEVGAEADAAHLRCGSLGVVVNSDGHRPDEILLSGMKLLTLIGVFTFERRRKQYVDLKLSFPWPKEAGEFPDCQELLDDVVSYVERANFKTAESLAESVAHVVTLREYFQLHRGLPVKVKVIKLNAITETEGVGVSCVRSADEFTGKPPFWEDIPNDRADVFNLPVFQQPHASVSEWNRVFLAFGSNIGDRFAHIERSLRLLAEDPKVKLLRSSSLFESEPMYFKEQSPFMNGVVEVQTRYSPHELLELCKRIEYEHLKRVKEFDNGPRSIDLDILLYQNANFEHVVLNSEDLVIPHPRMLERSFVLEPLCELLAFHEVHPISAESVQSHLKELYRKGNKEDILVKLVPLPGIPSNIPTTRFLKFRREYEEDQSTSELVLRTKSNTYVMGIVNVTPDSFSDGSPMWNDVNHFLLKVQRMILDVLKLHENVIIDIGGCSTRPGSQQPSVEEELSRTIPLITAIRGCRDFSQENVIISIDTYRSAVAEKAITAGADIVNDISGGSFDTNMFKVISAYPNVGYVLSHIRGDMTTMTSLNKYDDTVGLDGVEEFIYGKKQHSERTKVIRNICRELAERYQLALASGIKRWQIILDPGIGFAKNAKQNLDIIKHTPSIKGYSCVTHGQFVNFANLPVLLGPSRKNFIGTIIQEAQVERRDFATGTIVGSCVGYDADIIRVHDVTNCSKSARLADELYRK</sequence>
<dbReference type="EMBL" id="AE016819">
    <property type="protein sequence ID" value="AAS54019.2"/>
    <property type="molecule type" value="Genomic_DNA"/>
</dbReference>
<dbReference type="Pfam" id="PF00809">
    <property type="entry name" value="Pterin_bind"/>
    <property type="match status" value="1"/>
</dbReference>
<reference evidence="25" key="2">
    <citation type="journal article" date="2013" name="G3 (Bethesda)">
        <title>Genomes of Ashbya fungi isolated from insects reveal four mating-type loci, numerous translocations, lack of transposons, and distinct gene duplications.</title>
        <authorList>
            <person name="Dietrich F.S."/>
            <person name="Voegeli S."/>
            <person name="Kuo S."/>
            <person name="Philippsen P."/>
        </authorList>
    </citation>
    <scope>GENOME REANNOTATION</scope>
    <source>
        <strain evidence="25">ATCC 10895 / CBS 109.51 / FGSC 9923 / NRRL Y-1056</strain>
    </source>
</reference>
<organism evidence="24 25">
    <name type="scientific">Eremothecium gossypii (strain ATCC 10895 / CBS 109.51 / FGSC 9923 / NRRL Y-1056)</name>
    <name type="common">Yeast</name>
    <name type="synonym">Ashbya gossypii</name>
    <dbReference type="NCBI Taxonomy" id="284811"/>
    <lineage>
        <taxon>Eukaryota</taxon>
        <taxon>Fungi</taxon>
        <taxon>Dikarya</taxon>
        <taxon>Ascomycota</taxon>
        <taxon>Saccharomycotina</taxon>
        <taxon>Saccharomycetes</taxon>
        <taxon>Saccharomycetales</taxon>
        <taxon>Saccharomycetaceae</taxon>
        <taxon>Eremothecium</taxon>
    </lineage>
</organism>
<proteinExistence type="inferred from homology"/>
<feature type="domain" description="Pterin-binding" evidence="23">
    <location>
        <begin position="512"/>
        <end position="812"/>
    </location>
</feature>
<keyword evidence="15 22" id="KW-0460">Magnesium</keyword>
<dbReference type="SMART" id="SM00905">
    <property type="entry name" value="FolB"/>
    <property type="match status" value="2"/>
</dbReference>
<dbReference type="Gene3D" id="3.20.20.20">
    <property type="entry name" value="Dihydropteroate synthase-like"/>
    <property type="match status" value="1"/>
</dbReference>
<keyword evidence="12 22" id="KW-0547">Nucleotide-binding</keyword>
<dbReference type="SUPFAM" id="SSF55083">
    <property type="entry name" value="6-hydroxymethyl-7,8-dihydropterin pyrophosphokinase, HPPK"/>
    <property type="match status" value="1"/>
</dbReference>
<dbReference type="NCBIfam" id="TIGR00526">
    <property type="entry name" value="folB_dom"/>
    <property type="match status" value="2"/>
</dbReference>
<dbReference type="Pfam" id="PF02152">
    <property type="entry name" value="FolB"/>
    <property type="match status" value="2"/>
</dbReference>
<dbReference type="HOGENOM" id="CLU_008023_2_0_1"/>
<comment type="pathway">
    <text evidence="5">Cofactor biosynthesis; tetrahydrofolate biosynthesis; 7,8-dihydrofolate from 2-amino-4-hydroxy-6-hydroxymethyl-7,8-dihydropteridine diphosphate and 4-aminobenzoate: step 1/2.</text>
</comment>
<dbReference type="InterPro" id="IPR000489">
    <property type="entry name" value="Pterin-binding_dom"/>
</dbReference>
<dbReference type="Pfam" id="PF01288">
    <property type="entry name" value="HPPK"/>
    <property type="match status" value="1"/>
</dbReference>
<dbReference type="UniPathway" id="UPA00077">
    <property type="reaction ID" value="UER00155"/>
</dbReference>
<dbReference type="PANTHER" id="PTHR20941">
    <property type="entry name" value="FOLATE SYNTHESIS PROTEINS"/>
    <property type="match status" value="1"/>
</dbReference>
<dbReference type="GO" id="GO:0046654">
    <property type="term" value="P:tetrahydrofolate biosynthetic process"/>
    <property type="evidence" value="ECO:0000318"/>
    <property type="project" value="GO_Central"/>
</dbReference>
<evidence type="ECO:0000256" key="2">
    <source>
        <dbReference type="ARBA" id="ARBA00000198"/>
    </source>
</evidence>
<evidence type="ECO:0000313" key="25">
    <source>
        <dbReference type="Proteomes" id="UP000000591"/>
    </source>
</evidence>
<dbReference type="InterPro" id="IPR006390">
    <property type="entry name" value="DHP_synth_dom"/>
</dbReference>
<evidence type="ECO:0000256" key="17">
    <source>
        <dbReference type="ARBA" id="ARBA00023239"/>
    </source>
</evidence>
<dbReference type="PROSITE" id="PS00794">
    <property type="entry name" value="HPPK"/>
    <property type="match status" value="1"/>
</dbReference>
<keyword evidence="14 22" id="KW-0067">ATP-binding</keyword>
<evidence type="ECO:0000256" key="16">
    <source>
        <dbReference type="ARBA" id="ARBA00022909"/>
    </source>
</evidence>
<dbReference type="GO" id="GO:0003848">
    <property type="term" value="F:2-amino-4-hydroxy-6-hydroxymethyldihydropteridine diphosphokinase activity"/>
    <property type="evidence" value="ECO:0007669"/>
    <property type="project" value="UniProtKB-UniRule"/>
</dbReference>
<comment type="similarity">
    <text evidence="9 22">In the C-terminal section; belongs to the DHPS family.</text>
</comment>